<dbReference type="SUPFAM" id="SSF89009">
    <property type="entry name" value="GAT-like domain"/>
    <property type="match status" value="1"/>
</dbReference>
<accession>A0A8K0K561</accession>
<dbReference type="GO" id="GO:0031901">
    <property type="term" value="C:early endosome membrane"/>
    <property type="evidence" value="ECO:0007669"/>
    <property type="project" value="UniProtKB-SubCell"/>
</dbReference>
<feature type="domain" description="VHS" evidence="11">
    <location>
        <begin position="1"/>
        <end position="81"/>
    </location>
</feature>
<dbReference type="Pfam" id="PF18308">
    <property type="entry name" value="GGA_N-GAT"/>
    <property type="match status" value="1"/>
</dbReference>
<evidence type="ECO:0000256" key="5">
    <source>
        <dbReference type="ARBA" id="ARBA00022753"/>
    </source>
</evidence>
<dbReference type="Pfam" id="PF03127">
    <property type="entry name" value="GAT"/>
    <property type="match status" value="1"/>
</dbReference>
<keyword evidence="7" id="KW-0653">Protein transport</keyword>
<dbReference type="InterPro" id="IPR041198">
    <property type="entry name" value="GGA_N-GAT"/>
</dbReference>
<dbReference type="Gene3D" id="1.20.5.170">
    <property type="match status" value="1"/>
</dbReference>
<dbReference type="GO" id="GO:0006893">
    <property type="term" value="P:Golgi to plasma membrane transport"/>
    <property type="evidence" value="ECO:0007669"/>
    <property type="project" value="TreeGrafter"/>
</dbReference>
<name>A0A8K0K561_LADFU</name>
<dbReference type="InterPro" id="IPR038425">
    <property type="entry name" value="GAT_sf"/>
</dbReference>
<dbReference type="PANTHER" id="PTHR45905:SF1">
    <property type="entry name" value="GOLGI-LOCALIZED, GAMMA-ADAPTIN EAR CONTAINING, ARF BINDING PROTEIN"/>
    <property type="match status" value="1"/>
</dbReference>
<feature type="domain" description="GAE" evidence="12">
    <location>
        <begin position="724"/>
        <end position="848"/>
    </location>
</feature>
<dbReference type="InterPro" id="IPR027422">
    <property type="entry name" value="GGA1-3"/>
</dbReference>
<comment type="caution">
    <text evidence="14">The sequence shown here is derived from an EMBL/GenBank/DDBJ whole genome shotgun (WGS) entry which is preliminary data.</text>
</comment>
<dbReference type="InterPro" id="IPR008152">
    <property type="entry name" value="Clathrin_a/b/g-adaptin_app_Ig"/>
</dbReference>
<evidence type="ECO:0000256" key="10">
    <source>
        <dbReference type="SAM" id="MobiDB-lite"/>
    </source>
</evidence>
<organism evidence="14 15">
    <name type="scientific">Ladona fulva</name>
    <name type="common">Scarce chaser dragonfly</name>
    <name type="synonym">Libellula fulva</name>
    <dbReference type="NCBI Taxonomy" id="123851"/>
    <lineage>
        <taxon>Eukaryota</taxon>
        <taxon>Metazoa</taxon>
        <taxon>Ecdysozoa</taxon>
        <taxon>Arthropoda</taxon>
        <taxon>Hexapoda</taxon>
        <taxon>Insecta</taxon>
        <taxon>Pterygota</taxon>
        <taxon>Palaeoptera</taxon>
        <taxon>Odonata</taxon>
        <taxon>Epiprocta</taxon>
        <taxon>Anisoptera</taxon>
        <taxon>Libelluloidea</taxon>
        <taxon>Libellulidae</taxon>
        <taxon>Ladona</taxon>
    </lineage>
</organism>
<dbReference type="OrthoDB" id="447025at2759"/>
<evidence type="ECO:0000256" key="4">
    <source>
        <dbReference type="ARBA" id="ARBA00022448"/>
    </source>
</evidence>
<comment type="subcellular location">
    <subcellularLocation>
        <location evidence="2">Early endosome membrane</location>
        <topology evidence="2">Peripheral membrane protein</topology>
    </subcellularLocation>
    <subcellularLocation>
        <location evidence="1">Golgi apparatus</location>
        <location evidence="1">trans-Golgi network membrane</location>
        <topology evidence="1">Peripheral membrane protein</topology>
    </subcellularLocation>
</comment>
<evidence type="ECO:0000259" key="11">
    <source>
        <dbReference type="PROSITE" id="PS50179"/>
    </source>
</evidence>
<keyword evidence="4" id="KW-0813">Transport</keyword>
<proteinExistence type="inferred from homology"/>
<keyword evidence="8" id="KW-0333">Golgi apparatus</keyword>
<dbReference type="Gene3D" id="1.25.40.90">
    <property type="match status" value="1"/>
</dbReference>
<evidence type="ECO:0000313" key="14">
    <source>
        <dbReference type="EMBL" id="KAG8227475.1"/>
    </source>
</evidence>
<evidence type="ECO:0000256" key="1">
    <source>
        <dbReference type="ARBA" id="ARBA00004150"/>
    </source>
</evidence>
<evidence type="ECO:0000259" key="13">
    <source>
        <dbReference type="PROSITE" id="PS50909"/>
    </source>
</evidence>
<gene>
    <name evidence="14" type="ORF">J437_LFUL002364</name>
</gene>
<reference evidence="14" key="2">
    <citation type="submission" date="2017-10" db="EMBL/GenBank/DDBJ databases">
        <title>Ladona fulva Genome sequencing and assembly.</title>
        <authorList>
            <person name="Murali S."/>
            <person name="Richards S."/>
            <person name="Bandaranaike D."/>
            <person name="Bellair M."/>
            <person name="Blankenburg K."/>
            <person name="Chao H."/>
            <person name="Dinh H."/>
            <person name="Doddapaneni H."/>
            <person name="Dugan-Rocha S."/>
            <person name="Elkadiri S."/>
            <person name="Gnanaolivu R."/>
            <person name="Hernandez B."/>
            <person name="Skinner E."/>
            <person name="Javaid M."/>
            <person name="Lee S."/>
            <person name="Li M."/>
            <person name="Ming W."/>
            <person name="Munidasa M."/>
            <person name="Muniz J."/>
            <person name="Nguyen L."/>
            <person name="Hughes D."/>
            <person name="Osuji N."/>
            <person name="Pu L.-L."/>
            <person name="Puazo M."/>
            <person name="Qu C."/>
            <person name="Quiroz J."/>
            <person name="Raj R."/>
            <person name="Weissenberger G."/>
            <person name="Xin Y."/>
            <person name="Zou X."/>
            <person name="Han Y."/>
            <person name="Worley K."/>
            <person name="Muzny D."/>
            <person name="Gibbs R."/>
        </authorList>
    </citation>
    <scope>NUCLEOTIDE SEQUENCE</scope>
    <source>
        <strain evidence="14">Sampled in the wild</strain>
    </source>
</reference>
<dbReference type="PROSITE" id="PS50179">
    <property type="entry name" value="VHS"/>
    <property type="match status" value="1"/>
</dbReference>
<keyword evidence="6" id="KW-0832">Ubl conjugation</keyword>
<dbReference type="PROSITE" id="PS50180">
    <property type="entry name" value="GAE"/>
    <property type="match status" value="1"/>
</dbReference>
<dbReference type="GO" id="GO:0035091">
    <property type="term" value="F:phosphatidylinositol binding"/>
    <property type="evidence" value="ECO:0007669"/>
    <property type="project" value="InterPro"/>
</dbReference>
<keyword evidence="15" id="KW-1185">Reference proteome</keyword>
<dbReference type="GO" id="GO:0006886">
    <property type="term" value="P:intracellular protein transport"/>
    <property type="evidence" value="ECO:0007669"/>
    <property type="project" value="InterPro"/>
</dbReference>
<protein>
    <recommendedName>
        <fullName evidence="16">ADP-ribosylation factor-binding protein GGA1</fullName>
    </recommendedName>
</protein>
<evidence type="ECO:0000256" key="9">
    <source>
        <dbReference type="ARBA" id="ARBA00023136"/>
    </source>
</evidence>
<feature type="domain" description="GAT" evidence="13">
    <location>
        <begin position="134"/>
        <end position="265"/>
    </location>
</feature>
<dbReference type="PROSITE" id="PS50909">
    <property type="entry name" value="GAT"/>
    <property type="match status" value="1"/>
</dbReference>
<keyword evidence="9" id="KW-0472">Membrane</keyword>
<dbReference type="EMBL" id="KZ308325">
    <property type="protein sequence ID" value="KAG8227475.1"/>
    <property type="molecule type" value="Genomic_DNA"/>
</dbReference>
<evidence type="ECO:0000259" key="12">
    <source>
        <dbReference type="PROSITE" id="PS50180"/>
    </source>
</evidence>
<evidence type="ECO:0000313" key="15">
    <source>
        <dbReference type="Proteomes" id="UP000792457"/>
    </source>
</evidence>
<dbReference type="PANTHER" id="PTHR45905">
    <property type="entry name" value="GOLGI-LOCALIZED, GAMMA-ADAPTIN EAR CONTAINING, ARF BINDING PROTEIN"/>
    <property type="match status" value="1"/>
</dbReference>
<comment type="similarity">
    <text evidence="3">Belongs to the GGA protein family.</text>
</comment>
<dbReference type="InterPro" id="IPR004152">
    <property type="entry name" value="GAT_dom"/>
</dbReference>
<dbReference type="InterPro" id="IPR013041">
    <property type="entry name" value="Clathrin_app_Ig-like_sf"/>
</dbReference>
<dbReference type="SUPFAM" id="SSF48464">
    <property type="entry name" value="ENTH/VHS domain"/>
    <property type="match status" value="1"/>
</dbReference>
<evidence type="ECO:0000256" key="2">
    <source>
        <dbReference type="ARBA" id="ARBA00004220"/>
    </source>
</evidence>
<dbReference type="Gene3D" id="2.60.40.1230">
    <property type="match status" value="1"/>
</dbReference>
<feature type="region of interest" description="Disordered" evidence="10">
    <location>
        <begin position="511"/>
        <end position="534"/>
    </location>
</feature>
<dbReference type="SMART" id="SM00809">
    <property type="entry name" value="Alpha_adaptinC2"/>
    <property type="match status" value="1"/>
</dbReference>
<dbReference type="Pfam" id="PF02883">
    <property type="entry name" value="Alpha_adaptinC2"/>
    <property type="match status" value="1"/>
</dbReference>
<dbReference type="Proteomes" id="UP000792457">
    <property type="component" value="Unassembled WGS sequence"/>
</dbReference>
<evidence type="ECO:0000256" key="8">
    <source>
        <dbReference type="ARBA" id="ARBA00023034"/>
    </source>
</evidence>
<dbReference type="GO" id="GO:0034394">
    <property type="term" value="P:protein localization to cell surface"/>
    <property type="evidence" value="ECO:0007669"/>
    <property type="project" value="TreeGrafter"/>
</dbReference>
<dbReference type="InterPro" id="IPR008942">
    <property type="entry name" value="ENTH_VHS"/>
</dbReference>
<dbReference type="InterPro" id="IPR008153">
    <property type="entry name" value="GAE_dom"/>
</dbReference>
<feature type="region of interest" description="Disordered" evidence="10">
    <location>
        <begin position="636"/>
        <end position="670"/>
    </location>
</feature>
<keyword evidence="5" id="KW-0967">Endosome</keyword>
<dbReference type="GO" id="GO:0031267">
    <property type="term" value="F:small GTPase binding"/>
    <property type="evidence" value="ECO:0007669"/>
    <property type="project" value="InterPro"/>
</dbReference>
<evidence type="ECO:0000256" key="6">
    <source>
        <dbReference type="ARBA" id="ARBA00022843"/>
    </source>
</evidence>
<dbReference type="Pfam" id="PF00790">
    <property type="entry name" value="VHS"/>
    <property type="match status" value="1"/>
</dbReference>
<reference evidence="14" key="1">
    <citation type="submission" date="2013-04" db="EMBL/GenBank/DDBJ databases">
        <authorList>
            <person name="Qu J."/>
            <person name="Murali S.C."/>
            <person name="Bandaranaike D."/>
            <person name="Bellair M."/>
            <person name="Blankenburg K."/>
            <person name="Chao H."/>
            <person name="Dinh H."/>
            <person name="Doddapaneni H."/>
            <person name="Downs B."/>
            <person name="Dugan-Rocha S."/>
            <person name="Elkadiri S."/>
            <person name="Gnanaolivu R.D."/>
            <person name="Hernandez B."/>
            <person name="Javaid M."/>
            <person name="Jayaseelan J.C."/>
            <person name="Lee S."/>
            <person name="Li M."/>
            <person name="Ming W."/>
            <person name="Munidasa M."/>
            <person name="Muniz J."/>
            <person name="Nguyen L."/>
            <person name="Ongeri F."/>
            <person name="Osuji N."/>
            <person name="Pu L.-L."/>
            <person name="Puazo M."/>
            <person name="Qu C."/>
            <person name="Quiroz J."/>
            <person name="Raj R."/>
            <person name="Weissenberger G."/>
            <person name="Xin Y."/>
            <person name="Zou X."/>
            <person name="Han Y."/>
            <person name="Richards S."/>
            <person name="Worley K."/>
            <person name="Muzny D."/>
            <person name="Gibbs R."/>
        </authorList>
    </citation>
    <scope>NUCLEOTIDE SEQUENCE</scope>
    <source>
        <strain evidence="14">Sampled in the wild</strain>
    </source>
</reference>
<evidence type="ECO:0000256" key="7">
    <source>
        <dbReference type="ARBA" id="ARBA00022927"/>
    </source>
</evidence>
<dbReference type="SUPFAM" id="SSF49348">
    <property type="entry name" value="Clathrin adaptor appendage domain"/>
    <property type="match status" value="1"/>
</dbReference>
<dbReference type="GO" id="GO:0005802">
    <property type="term" value="C:trans-Golgi network"/>
    <property type="evidence" value="ECO:0007669"/>
    <property type="project" value="InterPro"/>
</dbReference>
<dbReference type="InterPro" id="IPR002014">
    <property type="entry name" value="VHS_dom"/>
</dbReference>
<dbReference type="GO" id="GO:0043130">
    <property type="term" value="F:ubiquitin binding"/>
    <property type="evidence" value="ECO:0007669"/>
    <property type="project" value="InterPro"/>
</dbReference>
<sequence length="850" mass="89929">MEACMGGCGPIFRAEVGKFRFLNELIKLVSPKYLGNRTPPDVQARVLALLRHWASAEGQNPPLPKVREAYAMLRKQGVVKDPEPFPFSPVINTVGNPHMPIPASQAPLAAAMSCNSVPVPGPPQRPKTAAPFEDEHLSRLLQRLLQSKNPRDIQNANQLIKAMVRQEEMKAERRSKRATELESARTSARLLWEMLESWTRDGIAGANRSEDEKELMGELHASCTRISQILPRLASEAPDETTMAEVLQASDDLNKAMDRYTQVMVRGEYAARQQQLQQQQQQQQQLGTTSLLDLSTPSEEQLPQALLAKDLANLGIESGSVGSTGTVSGKELQSVLGDIFGAPPDPVTSPSSVKAPPILKPQSVLAEQPAKVSGLDAFDIANAVKRSGLNDLDALGESLLKLSLPPSVKPSGPLFHKAPEKIPMNRLASSSATDAISQHKQEGVLPLIGGSGMFPDVSSLSPSKESSKASDIELLSDLMAPIPASTVKSNSESNSLDYLIGLSLSGSSQTSGASASFSSHNDTPAPPLNPTTISSNIMINKSISSSISSTPSTVVANAPCPKNANSGVFSSSTSPIRGSSYPSGIQNTGFNSKMQDSSGLDSLEGLVESVLTGGGGGRQSGSEGVSFLENALKSLMHSKDGKDSQTSLPVEKSKKASMEEEGLNGSGDDAMVGLSDGEADGGEKKAVGGAIKAKAEESVKKPLAVKPIGDLNIPLQRIRPGKRPPIVALSGEEGSGMSVELRLGNVESGLVDRDDVSVLVVTITSRLEAPISNCLFQAVVPKGCRLRLLPASGTELPAHNPFLPPAAITQVMLIASPGKEAISLKWVLSYVTEDEETATEMGEVESLLLS</sequence>
<dbReference type="Gene3D" id="1.20.58.160">
    <property type="match status" value="1"/>
</dbReference>
<feature type="region of interest" description="Disordered" evidence="10">
    <location>
        <begin position="568"/>
        <end position="599"/>
    </location>
</feature>
<dbReference type="AlphaFoldDB" id="A0A8K0K561"/>
<evidence type="ECO:0008006" key="16">
    <source>
        <dbReference type="Google" id="ProtNLM"/>
    </source>
</evidence>
<evidence type="ECO:0000256" key="3">
    <source>
        <dbReference type="ARBA" id="ARBA00008099"/>
    </source>
</evidence>